<dbReference type="RefSeq" id="WP_126775803.1">
    <property type="nucleotide sequence ID" value="NZ_PIPM01000001.1"/>
</dbReference>
<dbReference type="Pfam" id="PF11949">
    <property type="entry name" value="DUF3466"/>
    <property type="match status" value="1"/>
</dbReference>
<evidence type="ECO:0000256" key="1">
    <source>
        <dbReference type="SAM" id="SignalP"/>
    </source>
</evidence>
<organism evidence="2 3">
    <name type="scientific">Aliidiomarina sanyensis</name>
    <dbReference type="NCBI Taxonomy" id="1249555"/>
    <lineage>
        <taxon>Bacteria</taxon>
        <taxon>Pseudomonadati</taxon>
        <taxon>Pseudomonadota</taxon>
        <taxon>Gammaproteobacteria</taxon>
        <taxon>Alteromonadales</taxon>
        <taxon>Idiomarinaceae</taxon>
        <taxon>Aliidiomarina</taxon>
    </lineage>
</organism>
<evidence type="ECO:0008006" key="4">
    <source>
        <dbReference type="Google" id="ProtNLM"/>
    </source>
</evidence>
<keyword evidence="1" id="KW-0732">Signal</keyword>
<feature type="chain" id="PRO_5019512128" description="DUF3466 domain-containing protein" evidence="1">
    <location>
        <begin position="24"/>
        <end position="564"/>
    </location>
</feature>
<protein>
    <recommendedName>
        <fullName evidence="4">DUF3466 domain-containing protein</fullName>
    </recommendedName>
</protein>
<dbReference type="Proteomes" id="UP000288405">
    <property type="component" value="Unassembled WGS sequence"/>
</dbReference>
<sequence length="564" mass="62010">MRIKTISVAIAAVCAAGIGIAHAGSIAPGYTVVKLDPLPNSANLSPRALNDLGHVVGSLSELTGQNIRLDLLDPEDFPDIEDLNNPSERELRLIRDRLLFEDRFVLNPEFQKLAIELGFYFDGQVRELDGFDVIDDETGLRTDSADFRALGLNNSGITVGQVGLPYFWLDAEDEDGDPIRFYTRDSFPVGAWTDGTTYRVLRGNDDVVQGGMASAVAINDNHLAVGYGSERNGIRMNALLELCQTPDEDADNPDYLEPLEVCLWRFWFNNSGQRMGLRTPITDERAFMWQLDANGEVIEQRSLGKAFDPDEDAEDGFATARYKSIANDVSNMGHIVGTSERVLDGFTLTRATWFSDEGPINLREGSDDTNSSHGIAVNDQGIVVGYSNRVIAQQLKPRLFFIDLNDPSLEATYPTGFVQNTGWRPRAINNAGLVVGTGEPVFTQATQPRSVGFVYDIAADEVTDLNRFLPCDSNLTIVDAVDINDAGEILALALERITIEEGETSRQFTATRSLILQPSSTENPACPGRDDLDTGERRGASVSPLWLGLFSLIALITLRRRTRP</sequence>
<evidence type="ECO:0000313" key="2">
    <source>
        <dbReference type="EMBL" id="RUO36489.1"/>
    </source>
</evidence>
<comment type="caution">
    <text evidence="2">The sequence shown here is derived from an EMBL/GenBank/DDBJ whole genome shotgun (WGS) entry which is preliminary data.</text>
</comment>
<dbReference type="EMBL" id="PIPM01000001">
    <property type="protein sequence ID" value="RUO36489.1"/>
    <property type="molecule type" value="Genomic_DNA"/>
</dbReference>
<feature type="signal peptide" evidence="1">
    <location>
        <begin position="1"/>
        <end position="23"/>
    </location>
</feature>
<dbReference type="AlphaFoldDB" id="A0A432WRZ1"/>
<evidence type="ECO:0000313" key="3">
    <source>
        <dbReference type="Proteomes" id="UP000288405"/>
    </source>
</evidence>
<gene>
    <name evidence="2" type="ORF">CWE11_01355</name>
</gene>
<accession>A0A432WRZ1</accession>
<reference evidence="2 3" key="1">
    <citation type="journal article" date="2011" name="Front. Microbiol.">
        <title>Genomic signatures of strain selection and enhancement in Bacillus atrophaeus var. globigii, a historical biowarfare simulant.</title>
        <authorList>
            <person name="Gibbons H.S."/>
            <person name="Broomall S.M."/>
            <person name="McNew L.A."/>
            <person name="Daligault H."/>
            <person name="Chapman C."/>
            <person name="Bruce D."/>
            <person name="Karavis M."/>
            <person name="Krepps M."/>
            <person name="McGregor P.A."/>
            <person name="Hong C."/>
            <person name="Park K.H."/>
            <person name="Akmal A."/>
            <person name="Feldman A."/>
            <person name="Lin J.S."/>
            <person name="Chang W.E."/>
            <person name="Higgs B.W."/>
            <person name="Demirev P."/>
            <person name="Lindquist J."/>
            <person name="Liem A."/>
            <person name="Fochler E."/>
            <person name="Read T.D."/>
            <person name="Tapia R."/>
            <person name="Johnson S."/>
            <person name="Bishop-Lilly K.A."/>
            <person name="Detter C."/>
            <person name="Han C."/>
            <person name="Sozhamannan S."/>
            <person name="Rosenzweig C.N."/>
            <person name="Skowronski E.W."/>
        </authorList>
    </citation>
    <scope>NUCLEOTIDE SEQUENCE [LARGE SCALE GENOMIC DNA]</scope>
    <source>
        <strain evidence="2 3">GYP-17</strain>
    </source>
</reference>
<keyword evidence="3" id="KW-1185">Reference proteome</keyword>
<proteinExistence type="predicted"/>
<dbReference type="InterPro" id="IPR022562">
    <property type="entry name" value="DUF3466"/>
</dbReference>
<name>A0A432WRZ1_9GAMM</name>
<dbReference type="OrthoDB" id="6219137at2"/>